<sequence length="486" mass="53803">MKRINIFIGLLGLLAIGCTKDKSTGVTQQLPAFDVAGVPDTINLYTHQDTLRLSPAVASENTYDYYWTNISANFVSLYGNRNKTDTLAFTKNLELPVKLDPGQYYLIFNVKDKRTGVVKGKEIIFNVSTRNENGWYLIKDNNGKTDVDFIYKTGRIDNWIAFNNGKSLDGNAVKGLFSGELRTTLTSPDLFGGLVVLSENDAAIYRVSNGAQVYGFDSMFFSKPANRNPQNVFQPMPSGNLMLINDNKAYCMTKGALFTNLPQTYTPSPLAVVGAMDLGWDIKTKSIFCYNGAAYAALAKNGDNLKNMTADLLWMGGYPGPRSVALTLFRLPDQRGMLYKLNTLYGFLLGSDSLIMKRDTLAPTHGLMKASKIAGNYDSDYIYYAVGNAIYLTDVTTATERLQVTLPEGEVVTDIQHIKYPVPATNVVYTTDYLAIATYKDGRYKVWLHKISSIGTIQPLAQPSFEGTGRINTIIYMEKGVGSRVF</sequence>
<evidence type="ECO:0000313" key="1">
    <source>
        <dbReference type="EMBL" id="SHM80627.1"/>
    </source>
</evidence>
<dbReference type="PROSITE" id="PS51257">
    <property type="entry name" value="PROKAR_LIPOPROTEIN"/>
    <property type="match status" value="1"/>
</dbReference>
<accession>A0A1M7LQU7</accession>
<reference evidence="1 2" key="1">
    <citation type="submission" date="2016-11" db="EMBL/GenBank/DDBJ databases">
        <authorList>
            <person name="Jaros S."/>
            <person name="Januszkiewicz K."/>
            <person name="Wedrychowicz H."/>
        </authorList>
    </citation>
    <scope>NUCLEOTIDE SEQUENCE [LARGE SCALE GENOMIC DNA]</scope>
    <source>
        <strain evidence="1 2">DSM 27406</strain>
    </source>
</reference>
<dbReference type="Pfam" id="PF16407">
    <property type="entry name" value="PKD_2"/>
    <property type="match status" value="1"/>
</dbReference>
<organism evidence="1 2">
    <name type="scientific">Chitinophaga jiangningensis</name>
    <dbReference type="NCBI Taxonomy" id="1419482"/>
    <lineage>
        <taxon>Bacteria</taxon>
        <taxon>Pseudomonadati</taxon>
        <taxon>Bacteroidota</taxon>
        <taxon>Chitinophagia</taxon>
        <taxon>Chitinophagales</taxon>
        <taxon>Chitinophagaceae</taxon>
        <taxon>Chitinophaga</taxon>
    </lineage>
</organism>
<dbReference type="STRING" id="1419482.SAMN05444266_11195"/>
<dbReference type="AlphaFoldDB" id="A0A1M7LQU7"/>
<keyword evidence="2" id="KW-1185">Reference proteome</keyword>
<dbReference type="Proteomes" id="UP000184420">
    <property type="component" value="Unassembled WGS sequence"/>
</dbReference>
<name>A0A1M7LQU7_9BACT</name>
<dbReference type="RefSeq" id="WP_073086705.1">
    <property type="nucleotide sequence ID" value="NZ_FRBL01000011.1"/>
</dbReference>
<evidence type="ECO:0000313" key="2">
    <source>
        <dbReference type="Proteomes" id="UP000184420"/>
    </source>
</evidence>
<gene>
    <name evidence="1" type="ORF">SAMN05444266_11195</name>
</gene>
<protein>
    <submittedName>
        <fullName evidence="1">PKD-like family protein</fullName>
    </submittedName>
</protein>
<dbReference type="OrthoDB" id="1061929at2"/>
<dbReference type="InterPro" id="IPR032183">
    <property type="entry name" value="PKD-like"/>
</dbReference>
<proteinExistence type="predicted"/>
<dbReference type="EMBL" id="FRBL01000011">
    <property type="protein sequence ID" value="SHM80627.1"/>
    <property type="molecule type" value="Genomic_DNA"/>
</dbReference>